<feature type="domain" description="Atos-like conserved" evidence="1">
    <location>
        <begin position="15"/>
        <end position="82"/>
    </location>
</feature>
<name>A0A4P9Y272_9FUNG</name>
<reference evidence="2" key="2">
    <citation type="submission" date="2018-06" db="EMBL/GenBank/DDBJ databases">
        <title>Leveraging single-cell genomics to expand the Fungal Tree of Life.</title>
        <authorList>
            <consortium name="DOE Joint Genome Institute"/>
            <person name="Ahrendt S.R."/>
            <person name="Quandt C.A."/>
            <person name="Ciobanu D."/>
            <person name="Clum A."/>
            <person name="Salamov A."/>
            <person name="Andreopoulos B."/>
            <person name="Cheng J.-F."/>
            <person name="Woyke T."/>
            <person name="Pelin A."/>
            <person name="Henrissat B."/>
            <person name="Reynolds N."/>
            <person name="Benny G.L."/>
            <person name="Smith M.E."/>
            <person name="James T.Y."/>
            <person name="Grigoriev I.V."/>
        </authorList>
    </citation>
    <scope>NUCLEOTIDE SEQUENCE</scope>
    <source>
        <strain evidence="2">RSA 2659</strain>
    </source>
</reference>
<dbReference type="AlphaFoldDB" id="A0A4P9Y272"/>
<evidence type="ECO:0000313" key="4">
    <source>
        <dbReference type="Proteomes" id="UP000267251"/>
    </source>
</evidence>
<gene>
    <name evidence="3" type="ORF">BJ684DRAFT_5951</name>
    <name evidence="2" type="ORF">BJ684DRAFT_6232</name>
</gene>
<dbReference type="EMBL" id="KZ988459">
    <property type="protein sequence ID" value="RKP12151.1"/>
    <property type="molecule type" value="Genomic_DNA"/>
</dbReference>
<keyword evidence="4" id="KW-1185">Reference proteome</keyword>
<dbReference type="PANTHER" id="PTHR13199:SF11">
    <property type="entry name" value="PROTEIN ATOSSA"/>
    <property type="match status" value="1"/>
</dbReference>
<feature type="non-terminal residue" evidence="2">
    <location>
        <position position="207"/>
    </location>
</feature>
<dbReference type="InterPro" id="IPR051506">
    <property type="entry name" value="ATOS_Transcription_Regulators"/>
</dbReference>
<dbReference type="InterPro" id="IPR033473">
    <property type="entry name" value="Atos-like_C"/>
</dbReference>
<evidence type="ECO:0000259" key="1">
    <source>
        <dbReference type="SMART" id="SM01177"/>
    </source>
</evidence>
<dbReference type="SMART" id="SM01177">
    <property type="entry name" value="DUF4210"/>
    <property type="match status" value="1"/>
</dbReference>
<dbReference type="InterPro" id="IPR025261">
    <property type="entry name" value="Atos-like_cons_dom"/>
</dbReference>
<dbReference type="Proteomes" id="UP000267251">
    <property type="component" value="Unassembled WGS sequence"/>
</dbReference>
<dbReference type="PANTHER" id="PTHR13199">
    <property type="entry name" value="GH03947P"/>
    <property type="match status" value="1"/>
</dbReference>
<feature type="non-terminal residue" evidence="2">
    <location>
        <position position="1"/>
    </location>
</feature>
<dbReference type="OrthoDB" id="8625101at2759"/>
<reference evidence="4" key="1">
    <citation type="journal article" date="2018" name="Nat. Microbiol.">
        <title>Leveraging single-cell genomics to expand the fungal tree of life.</title>
        <authorList>
            <person name="Ahrendt S.R."/>
            <person name="Quandt C.A."/>
            <person name="Ciobanu D."/>
            <person name="Clum A."/>
            <person name="Salamov A."/>
            <person name="Andreopoulos B."/>
            <person name="Cheng J.F."/>
            <person name="Woyke T."/>
            <person name="Pelin A."/>
            <person name="Henrissat B."/>
            <person name="Reynolds N.K."/>
            <person name="Benny G.L."/>
            <person name="Smith M.E."/>
            <person name="James T.Y."/>
            <person name="Grigoriev I.V."/>
        </authorList>
    </citation>
    <scope>NUCLEOTIDE SEQUENCE [LARGE SCALE GENOMIC DNA]</scope>
</reference>
<evidence type="ECO:0000313" key="2">
    <source>
        <dbReference type="EMBL" id="RKP12151.1"/>
    </source>
</evidence>
<organism evidence="2 4">
    <name type="scientific">Piptocephalis cylindrospora</name>
    <dbReference type="NCBI Taxonomy" id="1907219"/>
    <lineage>
        <taxon>Eukaryota</taxon>
        <taxon>Fungi</taxon>
        <taxon>Fungi incertae sedis</taxon>
        <taxon>Zoopagomycota</taxon>
        <taxon>Zoopagomycotina</taxon>
        <taxon>Zoopagomycetes</taxon>
        <taxon>Zoopagales</taxon>
        <taxon>Piptocephalidaceae</taxon>
        <taxon>Piptocephalis</taxon>
    </lineage>
</organism>
<dbReference type="EMBL" id="KZ987807">
    <property type="protein sequence ID" value="RKP14660.1"/>
    <property type="molecule type" value="Genomic_DNA"/>
</dbReference>
<evidence type="ECO:0000313" key="3">
    <source>
        <dbReference type="EMBL" id="RKP14660.1"/>
    </source>
</evidence>
<accession>A0A4P9Y272</accession>
<sequence length="207" mass="23156">PSSIPNEVSTPFGSLVGSYEESILTGRMSTLPSLPLWFIAQMGVLGSGPGCPSKLRCPPHISIDFPAYFYTHEEESAPSPYVGTLDLALDPSPRDLGYRIPGQGRLQIIIKNSQKTAVRLFLIPYNLQDMPIGYKTFLRQMIYRETVGKPRRVLGSAIHLHIRRTSRTRWYVYGPVRVVFGHRVLEQGIGDHEVVETGGPQDPQWVP</sequence>
<dbReference type="Pfam" id="PF13915">
    <property type="entry name" value="DUF4210"/>
    <property type="match status" value="1"/>
</dbReference>
<dbReference type="Pfam" id="PF13889">
    <property type="entry name" value="Chromosome_seg"/>
    <property type="match status" value="1"/>
</dbReference>
<protein>
    <recommendedName>
        <fullName evidence="1">Atos-like conserved domain-containing protein</fullName>
    </recommendedName>
</protein>
<proteinExistence type="predicted"/>